<gene>
    <name evidence="1" type="primary">WBGene00283430</name>
</gene>
<reference evidence="1" key="2">
    <citation type="submission" date="2022-06" db="UniProtKB">
        <authorList>
            <consortium name="EnsemblMetazoa"/>
        </authorList>
    </citation>
    <scope>IDENTIFICATION</scope>
    <source>
        <strain evidence="1">PS312</strain>
    </source>
</reference>
<dbReference type="EnsemblMetazoa" id="PPA45061.1">
    <property type="protein sequence ID" value="PPA45061.1"/>
    <property type="gene ID" value="WBGene00283430"/>
</dbReference>
<proteinExistence type="predicted"/>
<sequence>MGEWMGEGMDRAPSVEHNWVTRDAASYHQSEKTRDKAEWIKSEKGKLRDRRELAFHIEDTQCNSDINFELV</sequence>
<keyword evidence="2" id="KW-1185">Reference proteome</keyword>
<name>A0A2A6BD66_PRIPA</name>
<dbReference type="AlphaFoldDB" id="A0A2A6BD66"/>
<organism evidence="1 2">
    <name type="scientific">Pristionchus pacificus</name>
    <name type="common">Parasitic nematode worm</name>
    <dbReference type="NCBI Taxonomy" id="54126"/>
    <lineage>
        <taxon>Eukaryota</taxon>
        <taxon>Metazoa</taxon>
        <taxon>Ecdysozoa</taxon>
        <taxon>Nematoda</taxon>
        <taxon>Chromadorea</taxon>
        <taxon>Rhabditida</taxon>
        <taxon>Rhabditina</taxon>
        <taxon>Diplogasteromorpha</taxon>
        <taxon>Diplogasteroidea</taxon>
        <taxon>Neodiplogasteridae</taxon>
        <taxon>Pristionchus</taxon>
    </lineage>
</organism>
<dbReference type="Proteomes" id="UP000005239">
    <property type="component" value="Unassembled WGS sequence"/>
</dbReference>
<evidence type="ECO:0000313" key="2">
    <source>
        <dbReference type="Proteomes" id="UP000005239"/>
    </source>
</evidence>
<accession>A0A2A6BD66</accession>
<reference evidence="2" key="1">
    <citation type="journal article" date="2008" name="Nat. Genet.">
        <title>The Pristionchus pacificus genome provides a unique perspective on nematode lifestyle and parasitism.</title>
        <authorList>
            <person name="Dieterich C."/>
            <person name="Clifton S.W."/>
            <person name="Schuster L.N."/>
            <person name="Chinwalla A."/>
            <person name="Delehaunty K."/>
            <person name="Dinkelacker I."/>
            <person name="Fulton L."/>
            <person name="Fulton R."/>
            <person name="Godfrey J."/>
            <person name="Minx P."/>
            <person name="Mitreva M."/>
            <person name="Roeseler W."/>
            <person name="Tian H."/>
            <person name="Witte H."/>
            <person name="Yang S.P."/>
            <person name="Wilson R.K."/>
            <person name="Sommer R.J."/>
        </authorList>
    </citation>
    <scope>NUCLEOTIDE SEQUENCE [LARGE SCALE GENOMIC DNA]</scope>
    <source>
        <strain evidence="2">PS312</strain>
    </source>
</reference>
<evidence type="ECO:0000313" key="1">
    <source>
        <dbReference type="EnsemblMetazoa" id="PPA45061.1"/>
    </source>
</evidence>
<accession>A0A8R1Z0J8</accession>
<protein>
    <submittedName>
        <fullName evidence="1">Uncharacterized protein</fullName>
    </submittedName>
</protein>